<dbReference type="InterPro" id="IPR011604">
    <property type="entry name" value="PDDEXK-like_dom_sf"/>
</dbReference>
<dbReference type="Proteomes" id="UP000323824">
    <property type="component" value="Chromosome"/>
</dbReference>
<keyword evidence="7 14" id="KW-0067">ATP-binding</keyword>
<dbReference type="InterPro" id="IPR000212">
    <property type="entry name" value="DNA_helicase_UvrD/REP"/>
</dbReference>
<accession>A0A5C1Q8T9</accession>
<dbReference type="GO" id="GO:0005829">
    <property type="term" value="C:cytosol"/>
    <property type="evidence" value="ECO:0007669"/>
    <property type="project" value="TreeGrafter"/>
</dbReference>
<evidence type="ECO:0000256" key="13">
    <source>
        <dbReference type="ARBA" id="ARBA00048988"/>
    </source>
</evidence>
<dbReference type="OrthoDB" id="9810135at2"/>
<dbReference type="InterPro" id="IPR014017">
    <property type="entry name" value="DNA_helicase_UvrD-like_C"/>
</dbReference>
<dbReference type="Gene3D" id="3.40.50.300">
    <property type="entry name" value="P-loop containing nucleotide triphosphate hydrolases"/>
    <property type="match status" value="4"/>
</dbReference>
<comment type="catalytic activity">
    <reaction evidence="11">
        <text>Couples ATP hydrolysis with the unwinding of duplex DNA by translocating in the 3'-5' direction.</text>
        <dbReference type="EC" id="5.6.2.4"/>
    </reaction>
</comment>
<keyword evidence="8" id="KW-0238">DNA-binding</keyword>
<dbReference type="PANTHER" id="PTHR11070">
    <property type="entry name" value="UVRD / RECB / PCRA DNA HELICASE FAMILY MEMBER"/>
    <property type="match status" value="1"/>
</dbReference>
<dbReference type="GO" id="GO:0009338">
    <property type="term" value="C:exodeoxyribonuclease V complex"/>
    <property type="evidence" value="ECO:0007669"/>
    <property type="project" value="TreeGrafter"/>
</dbReference>
<keyword evidence="9" id="KW-0234">DNA repair</keyword>
<proteinExistence type="predicted"/>
<dbReference type="PROSITE" id="PS51198">
    <property type="entry name" value="UVRD_HELICASE_ATP_BIND"/>
    <property type="match status" value="1"/>
</dbReference>
<dbReference type="RefSeq" id="WP_149566556.1">
    <property type="nucleotide sequence ID" value="NZ_CP035807.1"/>
</dbReference>
<dbReference type="AlphaFoldDB" id="A0A5C1Q8T9"/>
<dbReference type="InterPro" id="IPR011335">
    <property type="entry name" value="Restrct_endonuc-II-like"/>
</dbReference>
<dbReference type="SUPFAM" id="SSF52980">
    <property type="entry name" value="Restriction endonuclease-like"/>
    <property type="match status" value="1"/>
</dbReference>
<dbReference type="InterPro" id="IPR014016">
    <property type="entry name" value="UvrD-like_ATP-bd"/>
</dbReference>
<evidence type="ECO:0000256" key="11">
    <source>
        <dbReference type="ARBA" id="ARBA00034617"/>
    </source>
</evidence>
<evidence type="ECO:0000256" key="6">
    <source>
        <dbReference type="ARBA" id="ARBA00022839"/>
    </source>
</evidence>
<evidence type="ECO:0000256" key="2">
    <source>
        <dbReference type="ARBA" id="ARBA00022741"/>
    </source>
</evidence>
<keyword evidence="3" id="KW-0227">DNA damage</keyword>
<dbReference type="EMBL" id="CP035807">
    <property type="protein sequence ID" value="QEN03296.1"/>
    <property type="molecule type" value="Genomic_DNA"/>
</dbReference>
<keyword evidence="2 14" id="KW-0547">Nucleotide-binding</keyword>
<dbReference type="GO" id="GO:0043138">
    <property type="term" value="F:3'-5' DNA helicase activity"/>
    <property type="evidence" value="ECO:0007669"/>
    <property type="project" value="UniProtKB-EC"/>
</dbReference>
<dbReference type="GO" id="GO:0003677">
    <property type="term" value="F:DNA binding"/>
    <property type="evidence" value="ECO:0007669"/>
    <property type="project" value="UniProtKB-KW"/>
</dbReference>
<evidence type="ECO:0000256" key="7">
    <source>
        <dbReference type="ARBA" id="ARBA00022840"/>
    </source>
</evidence>
<organism evidence="17 18">
    <name type="scientific">Thiospirochaeta perfilievii</name>
    <dbReference type="NCBI Taxonomy" id="252967"/>
    <lineage>
        <taxon>Bacteria</taxon>
        <taxon>Pseudomonadati</taxon>
        <taxon>Spirochaetota</taxon>
        <taxon>Spirochaetia</taxon>
        <taxon>Spirochaetales</taxon>
        <taxon>Spirochaetaceae</taxon>
        <taxon>Thiospirochaeta</taxon>
    </lineage>
</organism>
<evidence type="ECO:0000256" key="4">
    <source>
        <dbReference type="ARBA" id="ARBA00022801"/>
    </source>
</evidence>
<dbReference type="SUPFAM" id="SSF52540">
    <property type="entry name" value="P-loop containing nucleoside triphosphate hydrolases"/>
    <property type="match status" value="1"/>
</dbReference>
<keyword evidence="6" id="KW-0269">Exonuclease</keyword>
<keyword evidence="10" id="KW-0413">Isomerase</keyword>
<gene>
    <name evidence="17" type="ORF">EW093_00765</name>
</gene>
<evidence type="ECO:0000256" key="3">
    <source>
        <dbReference type="ARBA" id="ARBA00022763"/>
    </source>
</evidence>
<feature type="domain" description="UvrD-like helicase C-terminal" evidence="16">
    <location>
        <begin position="463"/>
        <end position="700"/>
    </location>
</feature>
<keyword evidence="18" id="KW-1185">Reference proteome</keyword>
<dbReference type="InterPro" id="IPR027417">
    <property type="entry name" value="P-loop_NTPase"/>
</dbReference>
<dbReference type="Gene3D" id="3.90.320.10">
    <property type="match status" value="1"/>
</dbReference>
<evidence type="ECO:0000256" key="12">
    <source>
        <dbReference type="ARBA" id="ARBA00034808"/>
    </source>
</evidence>
<dbReference type="GO" id="GO:0004527">
    <property type="term" value="F:exonuclease activity"/>
    <property type="evidence" value="ECO:0007669"/>
    <property type="project" value="UniProtKB-KW"/>
</dbReference>
<dbReference type="EC" id="5.6.2.4" evidence="12"/>
<evidence type="ECO:0000256" key="1">
    <source>
        <dbReference type="ARBA" id="ARBA00022722"/>
    </source>
</evidence>
<evidence type="ECO:0000259" key="16">
    <source>
        <dbReference type="PROSITE" id="PS51217"/>
    </source>
</evidence>
<keyword evidence="1" id="KW-0540">Nuclease</keyword>
<evidence type="ECO:0000256" key="14">
    <source>
        <dbReference type="PROSITE-ProRule" id="PRU00560"/>
    </source>
</evidence>
<evidence type="ECO:0000256" key="10">
    <source>
        <dbReference type="ARBA" id="ARBA00023235"/>
    </source>
</evidence>
<evidence type="ECO:0000313" key="18">
    <source>
        <dbReference type="Proteomes" id="UP000323824"/>
    </source>
</evidence>
<reference evidence="17 18" key="2">
    <citation type="submission" date="2019-09" db="EMBL/GenBank/DDBJ databases">
        <title>Complete Genome Sequence and Methylome Analysis of free living Spirochaetas.</title>
        <authorList>
            <person name="Leshcheva N."/>
            <person name="Mikheeva N."/>
        </authorList>
    </citation>
    <scope>NUCLEOTIDE SEQUENCE [LARGE SCALE GENOMIC DNA]</scope>
    <source>
        <strain evidence="17 18">P</strain>
    </source>
</reference>
<dbReference type="PROSITE" id="PS51217">
    <property type="entry name" value="UVRD_HELICASE_CTER"/>
    <property type="match status" value="1"/>
</dbReference>
<keyword evidence="4 14" id="KW-0378">Hydrolase</keyword>
<sequence length="1021" mass="116510">MSNTVLKDQDIRNKITGETSDQDLKRAQFVKAGAGAGKTYSIKHRVLNLVRKLKIDPERMVIITYTTKAANELLTRIREELEKQGEREALEKLPHAKISTFHSFCYDLLREYPIEFGLDPDLELADEGTTQIMLENCFHTMEEDSQLVEDAAVAADLFSTEKELYLETLEKLKPEDLNKLKKTLLVLYQNRDLTPYRINCSSLRDSSHIKTDIESNIREYYNLAHELIKNIKPGNEDDKLYRFIMDDMYSEISVLSEDEYLTTILERDHVQRAGNMGRKPAFKDGDLVTSFKTCTKASHDLKIERDAIASIHNYNRSIDLFKYFNDVVDRYKKASGVIDFFDCLNLVKKALDENDLLRDLVQKRFDTVIIDEFQDSDPMQADIAFHLAGDNPNKLFFVGDPKQSIYSFARADISVYIEVMKRVEKIQGGEILNLTTNFRSSEGLLNFINNNFSTILSGLDYKNMNLAAKNRDLSSTIEKWITYPKLEGEDSCGSDLIHEREAFIVAKDIEESISSGEFKPGDFLILFRSGSHMAKYEDALNLLDIPVINTKSKGFLNQSEIIELLNILALCAYPTDRYFRFAVKNSYLYNIENSDLDTVLSSNCSFISKFRSLTGKSGLVALAINSNKPDYINFIENLIVITSRELTASDYNLNLTISKLFEKAFNDMPWGEEGIADESLYIESVKPNSVRLMTIHSAKGLEAKVVFLCAHSGKSFKADKYVNRKDNSILPPSPFISKTGSENLNLNDLTILYEKAETIKKAEDRRLLYVAVTRAKSRFVLLCKESGNYSFIDPLINGTGYEAISKNFSDYNEEYQSIDRYQQTDNNDYSFGENLSSIGELIGENSSSVAVTTLIEDKDIFANVSGRKNGLEFGTFVHRIMENICTLIFHNKSKDMDIDTILEKLHSTNEFKFTNYIDEIKEMLQRFIKSDLVSEIITADNIQTELMFSGAENYHGIMDLFLEKGNIIKIVDFKSDILGGNAAEIKEHYNKQMDYYTNAVKNSYVDKIVTGECIYLFSEEK</sequence>
<evidence type="ECO:0000256" key="9">
    <source>
        <dbReference type="ARBA" id="ARBA00023204"/>
    </source>
</evidence>
<evidence type="ECO:0000256" key="5">
    <source>
        <dbReference type="ARBA" id="ARBA00022806"/>
    </source>
</evidence>
<dbReference type="GO" id="GO:0005524">
    <property type="term" value="F:ATP binding"/>
    <property type="evidence" value="ECO:0007669"/>
    <property type="project" value="UniProtKB-UniRule"/>
</dbReference>
<dbReference type="PANTHER" id="PTHR11070:SF23">
    <property type="entry name" value="RECBCD ENZYME SUBUNIT RECB"/>
    <property type="match status" value="1"/>
</dbReference>
<keyword evidence="5 14" id="KW-0347">Helicase</keyword>
<evidence type="ECO:0000256" key="8">
    <source>
        <dbReference type="ARBA" id="ARBA00023125"/>
    </source>
</evidence>
<dbReference type="Pfam" id="PF00580">
    <property type="entry name" value="UvrD-helicase"/>
    <property type="match status" value="1"/>
</dbReference>
<protein>
    <recommendedName>
        <fullName evidence="12">DNA 3'-5' helicase</fullName>
        <ecNumber evidence="12">5.6.2.4</ecNumber>
    </recommendedName>
</protein>
<feature type="domain" description="UvrD-like helicase ATP-binding" evidence="15">
    <location>
        <begin position="11"/>
        <end position="441"/>
    </location>
</feature>
<dbReference type="KEGG" id="sper:EW093_00765"/>
<dbReference type="Pfam" id="PF13361">
    <property type="entry name" value="UvrD_C"/>
    <property type="match status" value="2"/>
</dbReference>
<evidence type="ECO:0000259" key="15">
    <source>
        <dbReference type="PROSITE" id="PS51198"/>
    </source>
</evidence>
<name>A0A5C1Q8T9_9SPIO</name>
<reference evidence="17 18" key="1">
    <citation type="submission" date="2019-02" db="EMBL/GenBank/DDBJ databases">
        <authorList>
            <person name="Fomenkov A."/>
            <person name="Dubinina G."/>
            <person name="Grabovich M."/>
            <person name="Vincze T."/>
            <person name="Roberts R.J."/>
        </authorList>
    </citation>
    <scope>NUCLEOTIDE SEQUENCE [LARGE SCALE GENOMIC DNA]</scope>
    <source>
        <strain evidence="17 18">P</strain>
    </source>
</reference>
<dbReference type="GO" id="GO:0000725">
    <property type="term" value="P:recombinational repair"/>
    <property type="evidence" value="ECO:0007669"/>
    <property type="project" value="TreeGrafter"/>
</dbReference>
<evidence type="ECO:0000313" key="17">
    <source>
        <dbReference type="EMBL" id="QEN03296.1"/>
    </source>
</evidence>
<feature type="binding site" evidence="14">
    <location>
        <begin position="32"/>
        <end position="39"/>
    </location>
    <ligand>
        <name>ATP</name>
        <dbReference type="ChEBI" id="CHEBI:30616"/>
    </ligand>
</feature>
<comment type="catalytic activity">
    <reaction evidence="13">
        <text>ATP + H2O = ADP + phosphate + H(+)</text>
        <dbReference type="Rhea" id="RHEA:13065"/>
        <dbReference type="ChEBI" id="CHEBI:15377"/>
        <dbReference type="ChEBI" id="CHEBI:15378"/>
        <dbReference type="ChEBI" id="CHEBI:30616"/>
        <dbReference type="ChEBI" id="CHEBI:43474"/>
        <dbReference type="ChEBI" id="CHEBI:456216"/>
        <dbReference type="EC" id="5.6.2.4"/>
    </reaction>
</comment>